<name>A0ABW1YPU5_9GAMM</name>
<reference evidence="2" key="1">
    <citation type="journal article" date="2019" name="Int. J. Syst. Evol. Microbiol.">
        <title>The Global Catalogue of Microorganisms (GCM) 10K type strain sequencing project: providing services to taxonomists for standard genome sequencing and annotation.</title>
        <authorList>
            <consortium name="The Broad Institute Genomics Platform"/>
            <consortium name="The Broad Institute Genome Sequencing Center for Infectious Disease"/>
            <person name="Wu L."/>
            <person name="Ma J."/>
        </authorList>
    </citation>
    <scope>NUCLEOTIDE SEQUENCE [LARGE SCALE GENOMIC DNA]</scope>
    <source>
        <strain evidence="2">CGMCC 1.13718</strain>
    </source>
</reference>
<keyword evidence="2" id="KW-1185">Reference proteome</keyword>
<evidence type="ECO:0000313" key="2">
    <source>
        <dbReference type="Proteomes" id="UP001596425"/>
    </source>
</evidence>
<sequence length="270" mass="31604">MKKLYPLLAFVLVIAIAALYGLNHYRELREHQRQQTAHLLASCVNQGLLSLFRLQANDWRAQPEFYREQERKLEESVAQLPQQLLDGEIFAEWQEAITICEKLTRHSNLQHGTIFRPLSDFAARDMTDARTLKDRGSLRRRQRIIGRLDVSAQAADHYMQDLRTDIKNLLNGGGLSLKSRERALQEINAEVLDYYRRGNFSKRQVDAHLRRVQKYYQVLADNPRGYSLRGGGLYFYDARLRREVENLNSAILQGDNQFFANWKQIVQRQQ</sequence>
<gene>
    <name evidence="1" type="ORF">ACFQBM_11490</name>
</gene>
<protein>
    <submittedName>
        <fullName evidence="1">Uncharacterized protein</fullName>
    </submittedName>
</protein>
<comment type="caution">
    <text evidence="1">The sequence shown here is derived from an EMBL/GenBank/DDBJ whole genome shotgun (WGS) entry which is preliminary data.</text>
</comment>
<accession>A0ABW1YPU5</accession>
<dbReference type="RefSeq" id="WP_193190461.1">
    <property type="nucleotide sequence ID" value="NZ_JACZFR010000013.1"/>
</dbReference>
<evidence type="ECO:0000313" key="1">
    <source>
        <dbReference type="EMBL" id="MFC6633913.1"/>
    </source>
</evidence>
<dbReference type="EMBL" id="JBHSVR010000001">
    <property type="protein sequence ID" value="MFC6633913.1"/>
    <property type="molecule type" value="Genomic_DNA"/>
</dbReference>
<organism evidence="1 2">
    <name type="scientific">Microbulbifer taiwanensis</name>
    <dbReference type="NCBI Taxonomy" id="986746"/>
    <lineage>
        <taxon>Bacteria</taxon>
        <taxon>Pseudomonadati</taxon>
        <taxon>Pseudomonadota</taxon>
        <taxon>Gammaproteobacteria</taxon>
        <taxon>Cellvibrionales</taxon>
        <taxon>Microbulbiferaceae</taxon>
        <taxon>Microbulbifer</taxon>
    </lineage>
</organism>
<dbReference type="Proteomes" id="UP001596425">
    <property type="component" value="Unassembled WGS sequence"/>
</dbReference>
<proteinExistence type="predicted"/>